<protein>
    <recommendedName>
        <fullName evidence="3">Vacuolar protein 14 C-terminal Fig4-binding domain-containing protein</fullName>
    </recommendedName>
</protein>
<evidence type="ECO:0000313" key="2">
    <source>
        <dbReference type="Proteomes" id="UP000444721"/>
    </source>
</evidence>
<accession>A0A6A5BV01</accession>
<dbReference type="VEuPathDB" id="AmoebaDB:NF0085980"/>
<sequence>MIIQSKIRYTKDIVTEDENFNVDQFIPELSKHINTNDPFVRQFLLSWIVILDSVPDIDLLEYLPHFLSGIFDMLSDPNREILDLQILQFDKKVLPYHTNY</sequence>
<organism evidence="1 2">
    <name type="scientific">Naegleria fowleri</name>
    <name type="common">Brain eating amoeba</name>
    <dbReference type="NCBI Taxonomy" id="5763"/>
    <lineage>
        <taxon>Eukaryota</taxon>
        <taxon>Discoba</taxon>
        <taxon>Heterolobosea</taxon>
        <taxon>Tetramitia</taxon>
        <taxon>Eutetramitia</taxon>
        <taxon>Vahlkampfiidae</taxon>
        <taxon>Naegleria</taxon>
    </lineage>
</organism>
<name>A0A6A5BV01_NAEFO</name>
<dbReference type="InterPro" id="IPR016024">
    <property type="entry name" value="ARM-type_fold"/>
</dbReference>
<dbReference type="RefSeq" id="XP_044561462.1">
    <property type="nucleotide sequence ID" value="XM_044707416.1"/>
</dbReference>
<evidence type="ECO:0000313" key="1">
    <source>
        <dbReference type="EMBL" id="KAF0976749.1"/>
    </source>
</evidence>
<comment type="caution">
    <text evidence="1">The sequence shown here is derived from an EMBL/GenBank/DDBJ whole genome shotgun (WGS) entry which is preliminary data.</text>
</comment>
<dbReference type="InterPro" id="IPR026825">
    <property type="entry name" value="Vac14"/>
</dbReference>
<dbReference type="AlphaFoldDB" id="A0A6A5BV01"/>
<reference evidence="1 2" key="1">
    <citation type="journal article" date="2019" name="Sci. Rep.">
        <title>Nanopore sequencing improves the draft genome of the human pathogenic amoeba Naegleria fowleri.</title>
        <authorList>
            <person name="Liechti N."/>
            <person name="Schurch N."/>
            <person name="Bruggmann R."/>
            <person name="Wittwer M."/>
        </authorList>
    </citation>
    <scope>NUCLEOTIDE SEQUENCE [LARGE SCALE GENOMIC DNA]</scope>
    <source>
        <strain evidence="1 2">ATCC 30894</strain>
    </source>
</reference>
<dbReference type="Proteomes" id="UP000444721">
    <property type="component" value="Unassembled WGS sequence"/>
</dbReference>
<dbReference type="EMBL" id="VFQX01000036">
    <property type="protein sequence ID" value="KAF0976749.1"/>
    <property type="molecule type" value="Genomic_DNA"/>
</dbReference>
<keyword evidence="2" id="KW-1185">Reference proteome</keyword>
<dbReference type="GeneID" id="68111262"/>
<dbReference type="GO" id="GO:0010008">
    <property type="term" value="C:endosome membrane"/>
    <property type="evidence" value="ECO:0007669"/>
    <property type="project" value="TreeGrafter"/>
</dbReference>
<dbReference type="VEuPathDB" id="AmoebaDB:NfTy_069440"/>
<dbReference type="GO" id="GO:0006661">
    <property type="term" value="P:phosphatidylinositol biosynthetic process"/>
    <property type="evidence" value="ECO:0007669"/>
    <property type="project" value="InterPro"/>
</dbReference>
<dbReference type="PANTHER" id="PTHR16023">
    <property type="entry name" value="TAX1 BINDING PROTEIN-RELATED"/>
    <property type="match status" value="1"/>
</dbReference>
<dbReference type="OrthoDB" id="5574975at2759"/>
<proteinExistence type="predicted"/>
<evidence type="ECO:0008006" key="3">
    <source>
        <dbReference type="Google" id="ProtNLM"/>
    </source>
</evidence>
<dbReference type="VEuPathDB" id="AmoebaDB:FDP41_004044"/>
<dbReference type="GO" id="GO:0070772">
    <property type="term" value="C:PAS complex"/>
    <property type="evidence" value="ECO:0007669"/>
    <property type="project" value="InterPro"/>
</dbReference>
<gene>
    <name evidence="1" type="ORF">FDP41_004044</name>
</gene>
<dbReference type="SUPFAM" id="SSF48371">
    <property type="entry name" value="ARM repeat"/>
    <property type="match status" value="1"/>
</dbReference>
<dbReference type="PANTHER" id="PTHR16023:SF0">
    <property type="entry name" value="PROTEIN VAC14 HOMOLOG"/>
    <property type="match status" value="1"/>
</dbReference>